<evidence type="ECO:0000313" key="2">
    <source>
        <dbReference type="EMBL" id="SES10470.1"/>
    </source>
</evidence>
<reference evidence="3" key="1">
    <citation type="submission" date="2016-10" db="EMBL/GenBank/DDBJ databases">
        <authorList>
            <person name="de Groot N.N."/>
        </authorList>
    </citation>
    <scope>NUCLEOTIDE SEQUENCE [LARGE SCALE GENOMIC DNA]</scope>
    <source>
        <strain evidence="3">10nlg</strain>
    </source>
</reference>
<gene>
    <name evidence="2" type="ORF">SAMN05444126_11514</name>
</gene>
<feature type="transmembrane region" description="Helical" evidence="1">
    <location>
        <begin position="6"/>
        <end position="25"/>
    </location>
</feature>
<evidence type="ECO:0000256" key="1">
    <source>
        <dbReference type="SAM" id="Phobius"/>
    </source>
</evidence>
<proteinExistence type="predicted"/>
<accession>A0A1H9ULQ9</accession>
<comment type="caution">
    <text evidence="2">The sequence shown here is derived from an EMBL/GenBank/DDBJ whole genome shotgun (WGS) entry which is preliminary data.</text>
</comment>
<keyword evidence="1" id="KW-0812">Transmembrane</keyword>
<feature type="transmembrane region" description="Helical" evidence="1">
    <location>
        <begin position="85"/>
        <end position="105"/>
    </location>
</feature>
<feature type="transmembrane region" description="Helical" evidence="1">
    <location>
        <begin position="55"/>
        <end position="73"/>
    </location>
</feature>
<feature type="transmembrane region" description="Helical" evidence="1">
    <location>
        <begin position="315"/>
        <end position="333"/>
    </location>
</feature>
<feature type="transmembrane region" description="Helical" evidence="1">
    <location>
        <begin position="125"/>
        <end position="147"/>
    </location>
</feature>
<organism evidence="2 3">
    <name type="scientific">Salisediminibacterium halotolerans</name>
    <dbReference type="NCBI Taxonomy" id="517425"/>
    <lineage>
        <taxon>Bacteria</taxon>
        <taxon>Bacillati</taxon>
        <taxon>Bacillota</taxon>
        <taxon>Bacilli</taxon>
        <taxon>Bacillales</taxon>
        <taxon>Bacillaceae</taxon>
        <taxon>Salisediminibacterium</taxon>
    </lineage>
</organism>
<evidence type="ECO:0008006" key="4">
    <source>
        <dbReference type="Google" id="ProtNLM"/>
    </source>
</evidence>
<keyword evidence="1" id="KW-0472">Membrane</keyword>
<keyword evidence="1" id="KW-1133">Transmembrane helix</keyword>
<name>A0A1H9ULQ9_9BACI</name>
<protein>
    <recommendedName>
        <fullName evidence="4">Na+/H+ antiporter NhaD</fullName>
    </recommendedName>
</protein>
<feature type="transmembrane region" description="Helical" evidence="1">
    <location>
        <begin position="272"/>
        <end position="294"/>
    </location>
</feature>
<feature type="transmembrane region" description="Helical" evidence="1">
    <location>
        <begin position="167"/>
        <end position="185"/>
    </location>
</feature>
<sequence length="455" mass="50782">MRFLQRYLYMIYPSIFGLYVLNMFLGSTRLEWLIGLAAIPVLILSYAGASRLFRILGGVFIVAGAGLFLYAGLPAGQLPMQMTATMPLLAFLTVLPWMNSVVRAGRFDRRINDLMKVNVADFGKLYVRSSFTTYLLVMFMNLSALPLTQEVLKGNMKNVKKRVSDSFISRVTLRAFTLALLWSPMEVMVAMTVDATGVSYLTFLPWLFLASVTLLMIDWLWNKKTFGPLENVPDENRRIPNIQPGKMVWQIAQLLLALTVFLGTVVTLGNGFGLDFILSVTLVILPFAFTWAFLMRRFRSFRVLGWNTWKVRTNGMQNFVVLFISLSLFSESLNATPFMEMIQGPFLAAADTPILILLLIQFTYLAMSMIGVHPVATIAVLAEVLSPLYDLVNPVSIGIIMIMGALATATVGTYGVTVTMTAMNTEQNPYRITLRNMPFALLCGSVGTLIGWLLL</sequence>
<feature type="transmembrane region" description="Helical" evidence="1">
    <location>
        <begin position="32"/>
        <end position="49"/>
    </location>
</feature>
<dbReference type="RefSeq" id="WP_093073129.1">
    <property type="nucleotide sequence ID" value="NZ_FOGV01000015.1"/>
</dbReference>
<keyword evidence="3" id="KW-1185">Reference proteome</keyword>
<dbReference type="OrthoDB" id="2960907at2"/>
<evidence type="ECO:0000313" key="3">
    <source>
        <dbReference type="Proteomes" id="UP000199318"/>
    </source>
</evidence>
<dbReference type="STRING" id="1464123.SAMN05444126_11514"/>
<feature type="transmembrane region" description="Helical" evidence="1">
    <location>
        <begin position="197"/>
        <end position="221"/>
    </location>
</feature>
<feature type="transmembrane region" description="Helical" evidence="1">
    <location>
        <begin position="437"/>
        <end position="454"/>
    </location>
</feature>
<feature type="transmembrane region" description="Helical" evidence="1">
    <location>
        <begin position="395"/>
        <end position="416"/>
    </location>
</feature>
<dbReference type="Proteomes" id="UP000199318">
    <property type="component" value="Unassembled WGS sequence"/>
</dbReference>
<dbReference type="EMBL" id="FOGV01000015">
    <property type="protein sequence ID" value="SES10470.1"/>
    <property type="molecule type" value="Genomic_DNA"/>
</dbReference>
<dbReference type="AlphaFoldDB" id="A0A1H9ULQ9"/>
<feature type="transmembrane region" description="Helical" evidence="1">
    <location>
        <begin position="247"/>
        <end position="266"/>
    </location>
</feature>